<evidence type="ECO:0000256" key="2">
    <source>
        <dbReference type="ARBA" id="ARBA00023242"/>
    </source>
</evidence>
<dbReference type="SUPFAM" id="SSF50891">
    <property type="entry name" value="Cyclophilin-like"/>
    <property type="match status" value="1"/>
</dbReference>
<evidence type="ECO:0000256" key="3">
    <source>
        <dbReference type="SAM" id="SignalP"/>
    </source>
</evidence>
<evidence type="ECO:0000313" key="5">
    <source>
        <dbReference type="EMBL" id="CAD8895149.1"/>
    </source>
</evidence>
<sequence length="307" mass="34144">MAVLTRDVILLLIALFSAISANAIELILRNELPEPVTVFWEGKGEGRVEQGVVPEKGGELSVNTHPGHRFFYDFGGYRHPIVVPSTEESPAERQYAVLIAGEDGIKVSCTTSARGGRDTGQQLKIKVVPWWSPVGAVRFLELVRKGYYNGCALNRVVPGFLTQFGIGANTSLRNEYRQKTIRDDQFHEPRIPFHPGMLAYAGSGTDSRSTEVFIVMPDTPQHQLDYFGTNSWETPFAILEGDIQTTPVPNWHAYGDMPPHGEGPSPQLIYADDGYDYLKRNFPELDYIETCTVLEINIQGDAEASEL</sequence>
<dbReference type="PANTHER" id="PTHR45625">
    <property type="entry name" value="PEPTIDYL-PROLYL CIS-TRANS ISOMERASE-RELATED"/>
    <property type="match status" value="1"/>
</dbReference>
<gene>
    <name evidence="5" type="ORF">CHYS00102_LOCUS22363</name>
    <name evidence="6" type="ORF">CHYS00102_LOCUS22364</name>
</gene>
<dbReference type="EMBL" id="HBFR01030785">
    <property type="protein sequence ID" value="CAD8895150.1"/>
    <property type="molecule type" value="Transcribed_RNA"/>
</dbReference>
<dbReference type="GO" id="GO:0003755">
    <property type="term" value="F:peptidyl-prolyl cis-trans isomerase activity"/>
    <property type="evidence" value="ECO:0007669"/>
    <property type="project" value="InterPro"/>
</dbReference>
<feature type="chain" id="PRO_5035585802" description="PPIase cyclophilin-type domain-containing protein" evidence="3">
    <location>
        <begin position="24"/>
        <end position="307"/>
    </location>
</feature>
<accession>A0A6U5JRM1</accession>
<reference evidence="5" key="1">
    <citation type="submission" date="2021-01" db="EMBL/GenBank/DDBJ databases">
        <authorList>
            <person name="Corre E."/>
            <person name="Pelletier E."/>
            <person name="Niang G."/>
            <person name="Scheremetjew M."/>
            <person name="Finn R."/>
            <person name="Kale V."/>
            <person name="Holt S."/>
            <person name="Cochrane G."/>
            <person name="Meng A."/>
            <person name="Brown T."/>
            <person name="Cohen L."/>
        </authorList>
    </citation>
    <scope>NUCLEOTIDE SEQUENCE</scope>
    <source>
        <strain evidence="5">308</strain>
    </source>
</reference>
<name>A0A6U5JRM1_9STRA</name>
<dbReference type="InterPro" id="IPR044666">
    <property type="entry name" value="Cyclophilin_A-like"/>
</dbReference>
<dbReference type="PROSITE" id="PS50072">
    <property type="entry name" value="CSA_PPIASE_2"/>
    <property type="match status" value="1"/>
</dbReference>
<evidence type="ECO:0000256" key="1">
    <source>
        <dbReference type="ARBA" id="ARBA00004123"/>
    </source>
</evidence>
<proteinExistence type="predicted"/>
<feature type="domain" description="PPIase cyclophilin-type" evidence="4">
    <location>
        <begin position="132"/>
        <end position="261"/>
    </location>
</feature>
<protein>
    <recommendedName>
        <fullName evidence="4">PPIase cyclophilin-type domain-containing protein</fullName>
    </recommendedName>
</protein>
<dbReference type="InterPro" id="IPR002130">
    <property type="entry name" value="Cyclophilin-type_PPIase_dom"/>
</dbReference>
<comment type="subcellular location">
    <subcellularLocation>
        <location evidence="1">Nucleus</location>
    </subcellularLocation>
</comment>
<dbReference type="PANTHER" id="PTHR45625:SF6">
    <property type="entry name" value="SPLICEOSOME-ASSOCIATED PROTEIN CWC27 HOMOLOG"/>
    <property type="match status" value="1"/>
</dbReference>
<dbReference type="Gene3D" id="2.40.100.10">
    <property type="entry name" value="Cyclophilin-like"/>
    <property type="match status" value="1"/>
</dbReference>
<dbReference type="InterPro" id="IPR029000">
    <property type="entry name" value="Cyclophilin-like_dom_sf"/>
</dbReference>
<dbReference type="GO" id="GO:0071013">
    <property type="term" value="C:catalytic step 2 spliceosome"/>
    <property type="evidence" value="ECO:0007669"/>
    <property type="project" value="TreeGrafter"/>
</dbReference>
<evidence type="ECO:0000259" key="4">
    <source>
        <dbReference type="PROSITE" id="PS50072"/>
    </source>
</evidence>
<dbReference type="AlphaFoldDB" id="A0A6U5JRM1"/>
<evidence type="ECO:0000313" key="6">
    <source>
        <dbReference type="EMBL" id="CAD8895150.1"/>
    </source>
</evidence>
<keyword evidence="3" id="KW-0732">Signal</keyword>
<feature type="signal peptide" evidence="3">
    <location>
        <begin position="1"/>
        <end position="23"/>
    </location>
</feature>
<keyword evidence="2" id="KW-0539">Nucleus</keyword>
<dbReference type="Pfam" id="PF00160">
    <property type="entry name" value="Pro_isomerase"/>
    <property type="match status" value="1"/>
</dbReference>
<organism evidence="5">
    <name type="scientific">Corethron hystrix</name>
    <dbReference type="NCBI Taxonomy" id="216773"/>
    <lineage>
        <taxon>Eukaryota</taxon>
        <taxon>Sar</taxon>
        <taxon>Stramenopiles</taxon>
        <taxon>Ochrophyta</taxon>
        <taxon>Bacillariophyta</taxon>
        <taxon>Coscinodiscophyceae</taxon>
        <taxon>Corethrophycidae</taxon>
        <taxon>Corethrales</taxon>
        <taxon>Corethraceae</taxon>
        <taxon>Corethron</taxon>
    </lineage>
</organism>
<dbReference type="EMBL" id="HBFR01030784">
    <property type="protein sequence ID" value="CAD8895149.1"/>
    <property type="molecule type" value="Transcribed_RNA"/>
</dbReference>